<name>A0A344TJA1_9BACT</name>
<keyword evidence="6" id="KW-1185">Reference proteome</keyword>
<proteinExistence type="predicted"/>
<sequence length="657" mass="72730">MKLLLLPLFCLVGTMALAQTPTIQQSISMKSVGSPQISPDGRWVAYTVTETNWEENAYETEIWLTNTATGEKYPLTNSKKSNSSPVWSPDGKTLAFLSTRDDKSQIYVIHPQGGEAKALTKFETGVSYFDFSPNGKSIVFAATVPDSKAFKERIEKYSDYEVVQQDYKMTHLYILPVSDTATKLPTPKALTKGTDFSVGSFSFSPDGTKIAFDATKNPDLINSHTADIYVLTLSDTTARKIVSTKGPDNNPVWSPDGKQVAFVTANEDEFFFYANRLIASVPSEGGAPTVLSQSFDENAGLLDWSSEGIWFSGLQKTTSHLFLLNPSTKKFTKITQPDNIIGNQFSFTKDFKQIAFVMASPNQMGEIAVSSIPAFVPKILTQMGDQLKPYKTATREVVSWKSRDGATIEGVLIKPANYDPTKKYPLLVVIHGGPTGIDMPSITADRYYPIELFTAKGALVLRPNYRGSAGYGKAFRALNVRNLGVGDYDDVISGVDFLIGKGMVDKDKVGAMGWSQGGYISAFITTFSDRFKATSVGAGISNWATYYQNTDITPFTRQYLKGTPWNDPEIYKKTSPISYIKTAKTPTLIQHGELDRRVPIANAYELRLALEDNNVPVKMVVYKGFGHGITKPKQMRQVMEENLQWFGKWVFGEETKN</sequence>
<organism evidence="5 6">
    <name type="scientific">Runella rosea</name>
    <dbReference type="NCBI Taxonomy" id="2259595"/>
    <lineage>
        <taxon>Bacteria</taxon>
        <taxon>Pseudomonadati</taxon>
        <taxon>Bacteroidota</taxon>
        <taxon>Cytophagia</taxon>
        <taxon>Cytophagales</taxon>
        <taxon>Spirosomataceae</taxon>
        <taxon>Runella</taxon>
    </lineage>
</organism>
<evidence type="ECO:0000256" key="1">
    <source>
        <dbReference type="ARBA" id="ARBA00022801"/>
    </source>
</evidence>
<dbReference type="OrthoDB" id="9812921at2"/>
<keyword evidence="2" id="KW-0720">Serine protease</keyword>
<dbReference type="EMBL" id="CP030850">
    <property type="protein sequence ID" value="AXE18722.1"/>
    <property type="molecule type" value="Genomic_DNA"/>
</dbReference>
<dbReference type="Proteomes" id="UP000251993">
    <property type="component" value="Chromosome"/>
</dbReference>
<dbReference type="PANTHER" id="PTHR42776">
    <property type="entry name" value="SERINE PEPTIDASE S9 FAMILY MEMBER"/>
    <property type="match status" value="1"/>
</dbReference>
<gene>
    <name evidence="5" type="ORF">DR864_13655</name>
</gene>
<dbReference type="Gene3D" id="2.120.10.30">
    <property type="entry name" value="TolB, C-terminal domain"/>
    <property type="match status" value="2"/>
</dbReference>
<dbReference type="InterPro" id="IPR001375">
    <property type="entry name" value="Peptidase_S9_cat"/>
</dbReference>
<dbReference type="Pfam" id="PF00326">
    <property type="entry name" value="Peptidase_S9"/>
    <property type="match status" value="1"/>
</dbReference>
<keyword evidence="1" id="KW-0378">Hydrolase</keyword>
<feature type="signal peptide" evidence="3">
    <location>
        <begin position="1"/>
        <end position="18"/>
    </location>
</feature>
<dbReference type="RefSeq" id="WP_114067504.1">
    <property type="nucleotide sequence ID" value="NZ_CP030850.1"/>
</dbReference>
<reference evidence="5 6" key="1">
    <citation type="submission" date="2018-07" db="EMBL/GenBank/DDBJ databases">
        <title>Genome sequencing of Runella.</title>
        <authorList>
            <person name="Baek M.-G."/>
            <person name="Yi H."/>
        </authorList>
    </citation>
    <scope>NUCLEOTIDE SEQUENCE [LARGE SCALE GENOMIC DNA]</scope>
    <source>
        <strain evidence="5 6">HYN0085</strain>
    </source>
</reference>
<keyword evidence="2" id="KW-0645">Protease</keyword>
<dbReference type="InterPro" id="IPR011659">
    <property type="entry name" value="WD40"/>
</dbReference>
<dbReference type="SUPFAM" id="SSF82171">
    <property type="entry name" value="DPP6 N-terminal domain-like"/>
    <property type="match status" value="1"/>
</dbReference>
<dbReference type="InterPro" id="IPR029058">
    <property type="entry name" value="AB_hydrolase_fold"/>
</dbReference>
<protein>
    <submittedName>
        <fullName evidence="5">S9 family peptidase</fullName>
    </submittedName>
</protein>
<dbReference type="Gene3D" id="3.40.50.1820">
    <property type="entry name" value="alpha/beta hydrolase"/>
    <property type="match status" value="1"/>
</dbReference>
<evidence type="ECO:0000313" key="5">
    <source>
        <dbReference type="EMBL" id="AXE18722.1"/>
    </source>
</evidence>
<dbReference type="KEGG" id="run:DR864_13655"/>
<accession>A0A344TJA1</accession>
<dbReference type="Pfam" id="PF07676">
    <property type="entry name" value="PD40"/>
    <property type="match status" value="3"/>
</dbReference>
<dbReference type="PANTHER" id="PTHR42776:SF27">
    <property type="entry name" value="DIPEPTIDYL PEPTIDASE FAMILY MEMBER 6"/>
    <property type="match status" value="1"/>
</dbReference>
<evidence type="ECO:0000256" key="3">
    <source>
        <dbReference type="SAM" id="SignalP"/>
    </source>
</evidence>
<dbReference type="AlphaFoldDB" id="A0A344TJA1"/>
<evidence type="ECO:0000313" key="6">
    <source>
        <dbReference type="Proteomes" id="UP000251993"/>
    </source>
</evidence>
<dbReference type="GO" id="GO:0004252">
    <property type="term" value="F:serine-type endopeptidase activity"/>
    <property type="evidence" value="ECO:0007669"/>
    <property type="project" value="TreeGrafter"/>
</dbReference>
<dbReference type="InterPro" id="IPR011042">
    <property type="entry name" value="6-blade_b-propeller_TolB-like"/>
</dbReference>
<dbReference type="SUPFAM" id="SSF53474">
    <property type="entry name" value="alpha/beta-Hydrolases"/>
    <property type="match status" value="1"/>
</dbReference>
<keyword evidence="3" id="KW-0732">Signal</keyword>
<evidence type="ECO:0000259" key="4">
    <source>
        <dbReference type="Pfam" id="PF00326"/>
    </source>
</evidence>
<evidence type="ECO:0000256" key="2">
    <source>
        <dbReference type="ARBA" id="ARBA00022825"/>
    </source>
</evidence>
<feature type="domain" description="Peptidase S9 prolyl oligopeptidase catalytic" evidence="4">
    <location>
        <begin position="450"/>
        <end position="650"/>
    </location>
</feature>
<feature type="chain" id="PRO_5016873194" evidence="3">
    <location>
        <begin position="19"/>
        <end position="657"/>
    </location>
</feature>
<dbReference type="GO" id="GO:0006508">
    <property type="term" value="P:proteolysis"/>
    <property type="evidence" value="ECO:0007669"/>
    <property type="project" value="InterPro"/>
</dbReference>